<evidence type="ECO:0000256" key="1">
    <source>
        <dbReference type="SAM" id="MobiDB-lite"/>
    </source>
</evidence>
<evidence type="ECO:0000259" key="2">
    <source>
        <dbReference type="Pfam" id="PF03432"/>
    </source>
</evidence>
<dbReference type="InterPro" id="IPR005094">
    <property type="entry name" value="Endonuclease_MobA/VirD2"/>
</dbReference>
<organism evidence="3 5">
    <name type="scientific">Streptomyces kaniharaensis</name>
    <dbReference type="NCBI Taxonomy" id="212423"/>
    <lineage>
        <taxon>Bacteria</taxon>
        <taxon>Bacillati</taxon>
        <taxon>Actinomycetota</taxon>
        <taxon>Actinomycetes</taxon>
        <taxon>Kitasatosporales</taxon>
        <taxon>Streptomycetaceae</taxon>
        <taxon>Streptomyces</taxon>
    </lineage>
</organism>
<name>A0A6N7L238_9ACTN</name>
<feature type="compositionally biased region" description="Low complexity" evidence="1">
    <location>
        <begin position="565"/>
        <end position="596"/>
    </location>
</feature>
<gene>
    <name evidence="3" type="ORF">F7Q99_39340</name>
    <name evidence="4" type="ORF">F7Q99_39410</name>
</gene>
<proteinExistence type="predicted"/>
<dbReference type="AlphaFoldDB" id="A0A6N7L238"/>
<evidence type="ECO:0000313" key="3">
    <source>
        <dbReference type="EMBL" id="MQS18086.1"/>
    </source>
</evidence>
<dbReference type="EMBL" id="WBOF01000014">
    <property type="protein sequence ID" value="MQS18086.1"/>
    <property type="molecule type" value="Genomic_DNA"/>
</dbReference>
<evidence type="ECO:0000313" key="5">
    <source>
        <dbReference type="Proteomes" id="UP000450000"/>
    </source>
</evidence>
<comment type="caution">
    <text evidence="3">The sequence shown here is derived from an EMBL/GenBank/DDBJ whole genome shotgun (WGS) entry which is preliminary data.</text>
</comment>
<feature type="region of interest" description="Disordered" evidence="1">
    <location>
        <begin position="147"/>
        <end position="175"/>
    </location>
</feature>
<protein>
    <recommendedName>
        <fullName evidence="2">MobA/VirD2-like nuclease domain-containing protein</fullName>
    </recommendedName>
</protein>
<accession>A0A6N7L238</accession>
<dbReference type="Proteomes" id="UP000450000">
    <property type="component" value="Unassembled WGS sequence"/>
</dbReference>
<dbReference type="EMBL" id="WBOF01000014">
    <property type="protein sequence ID" value="MQS18099.1"/>
    <property type="molecule type" value="Genomic_DNA"/>
</dbReference>
<evidence type="ECO:0000313" key="4">
    <source>
        <dbReference type="EMBL" id="MQS18099.1"/>
    </source>
</evidence>
<feature type="region of interest" description="Disordered" evidence="1">
    <location>
        <begin position="561"/>
        <end position="616"/>
    </location>
</feature>
<reference evidence="3 5" key="1">
    <citation type="submission" date="2019-09" db="EMBL/GenBank/DDBJ databases">
        <title>Genome Sequences of Streptomyces kaniharaensis ATCC 21070.</title>
        <authorList>
            <person name="Zhu W."/>
            <person name="De Crecy-Lagard V."/>
            <person name="Richards N.G."/>
        </authorList>
    </citation>
    <scope>NUCLEOTIDE SEQUENCE [LARGE SCALE GENOMIC DNA]</scope>
    <source>
        <strain evidence="3 5">SF-557</strain>
    </source>
</reference>
<feature type="domain" description="MobA/VirD2-like nuclease" evidence="2">
    <location>
        <begin position="27"/>
        <end position="144"/>
    </location>
</feature>
<feature type="region of interest" description="Disordered" evidence="1">
    <location>
        <begin position="1"/>
        <end position="23"/>
    </location>
</feature>
<sequence length="616" mass="66012">MIGKVTKGKSARRAQAYDFGPGRRDEHENARYIAGNVPGTWRQVGALMDQHAAQRDLKQPIWRCSLSLPDEDGVLSDAEFAEIATEYVNQMGFGGCPWVAVRHGDDHIHLTVVRVGWDGRTVDDHGDWIKSRPIVRALEARHALVNADERSDRKAPQVSGQERAASQRRGAPEPERLRIRRLARTARLAAAGTGREAFEAELRHLGVDFRANVASNGRMNGYSFSLPTWTDADGAQIWITASKAAKDLSWNRLKAVIEPPLPPDQPPVPPRLRTGPRLREAAEEPGATADPAARLLADLRARHGTEEAGPSLPEMPDPAQRMDRRPHGMLGAAALASRRAVEQHTLTECEAALNAATAAAMRLDGIASGTVPGTQQRALTEHRAQLEAAVVHQGEAAGHQAEAEQQLGAARAARLVADEATTKAGRSRLVLAALGTTKAEQAGMAKAAREFAQRAELAATELLAKQAQALSRAQAAAPGVADPVRELQHLVQELPELERAARQGDIGQAQVTRAESGGTVQAARVAVGQARQAVAAVDAETALRKTLPPAVTAAEERVRAELAQRQRARAAQSRSTTSTRPPPSKRAGPSAAAQQSTPPPRGYDPRDRGRGSGPSR</sequence>
<dbReference type="OrthoDB" id="4382201at2"/>
<feature type="compositionally biased region" description="Basic residues" evidence="1">
    <location>
        <begin position="1"/>
        <end position="12"/>
    </location>
</feature>
<dbReference type="Pfam" id="PF03432">
    <property type="entry name" value="Relaxase"/>
    <property type="match status" value="1"/>
</dbReference>
<dbReference type="RefSeq" id="WP_153472180.1">
    <property type="nucleotide sequence ID" value="NZ_WBOF01000014.1"/>
</dbReference>
<keyword evidence="5" id="KW-1185">Reference proteome</keyword>